<proteinExistence type="predicted"/>
<organism evidence="1 2">
    <name type="scientific">Desulfitobacterium hafniense DP7</name>
    <dbReference type="NCBI Taxonomy" id="537010"/>
    <lineage>
        <taxon>Bacteria</taxon>
        <taxon>Bacillati</taxon>
        <taxon>Bacillota</taxon>
        <taxon>Clostridia</taxon>
        <taxon>Eubacteriales</taxon>
        <taxon>Desulfitobacteriaceae</taxon>
        <taxon>Desulfitobacterium</taxon>
    </lineage>
</organism>
<name>G9XVH1_DESHA</name>
<protein>
    <submittedName>
        <fullName evidence="1">Uncharacterized protein</fullName>
    </submittedName>
</protein>
<sequence>MEKNEEIRLRFFSLGERENGKHCRISMSVSKWRDFSTPLTLDKFSPRQGTGGLKTWSNWGING</sequence>
<dbReference type="Proteomes" id="UP000004416">
    <property type="component" value="Unassembled WGS sequence"/>
</dbReference>
<gene>
    <name evidence="1" type="ORF">HMPREF0322_04984</name>
</gene>
<evidence type="ECO:0000313" key="1">
    <source>
        <dbReference type="EMBL" id="EHL04339.1"/>
    </source>
</evidence>
<dbReference type="AlphaFoldDB" id="G9XVH1"/>
<dbReference type="EMBL" id="AFZX01000134">
    <property type="protein sequence ID" value="EHL04339.1"/>
    <property type="molecule type" value="Genomic_DNA"/>
</dbReference>
<reference evidence="1 2" key="1">
    <citation type="submission" date="2011-08" db="EMBL/GenBank/DDBJ databases">
        <authorList>
            <person name="Weinstock G."/>
            <person name="Sodergren E."/>
            <person name="Clifton S."/>
            <person name="Fulton L."/>
            <person name="Fulton B."/>
            <person name="Courtney L."/>
            <person name="Fronick C."/>
            <person name="Harrison M."/>
            <person name="Strong C."/>
            <person name="Farmer C."/>
            <person name="Delahaunty K."/>
            <person name="Markovic C."/>
            <person name="Hall O."/>
            <person name="Minx P."/>
            <person name="Tomlinson C."/>
            <person name="Mitreva M."/>
            <person name="Hou S."/>
            <person name="Chen J."/>
            <person name="Wollam A."/>
            <person name="Pepin K.H."/>
            <person name="Johnson M."/>
            <person name="Bhonagiri V."/>
            <person name="Zhang X."/>
            <person name="Suruliraj S."/>
            <person name="Warren W."/>
            <person name="Chinwalla A."/>
            <person name="Mardis E.R."/>
            <person name="Wilson R.K."/>
        </authorList>
    </citation>
    <scope>NUCLEOTIDE SEQUENCE [LARGE SCALE GENOMIC DNA]</scope>
    <source>
        <strain evidence="1 2">DP7</strain>
    </source>
</reference>
<accession>G9XVH1</accession>
<dbReference type="HOGENOM" id="CLU_2878500_0_0_9"/>
<evidence type="ECO:0000313" key="2">
    <source>
        <dbReference type="Proteomes" id="UP000004416"/>
    </source>
</evidence>
<comment type="caution">
    <text evidence="1">The sequence shown here is derived from an EMBL/GenBank/DDBJ whole genome shotgun (WGS) entry which is preliminary data.</text>
</comment>